<dbReference type="GO" id="GO:0005886">
    <property type="term" value="C:plasma membrane"/>
    <property type="evidence" value="ECO:0007669"/>
    <property type="project" value="TreeGrafter"/>
</dbReference>
<dbReference type="InterPro" id="IPR031308">
    <property type="entry name" value="UCP028777"/>
</dbReference>
<dbReference type="EMBL" id="FUXI01000034">
    <property type="protein sequence ID" value="SKA07495.1"/>
    <property type="molecule type" value="Genomic_DNA"/>
</dbReference>
<accession>A0A1T4QUX2</accession>
<gene>
    <name evidence="3" type="ORF">SAMN02745116_02326</name>
</gene>
<keyword evidence="4" id="KW-1185">Reference proteome</keyword>
<feature type="domain" description="Inner membrane component" evidence="2">
    <location>
        <begin position="4"/>
        <end position="54"/>
    </location>
</feature>
<dbReference type="NCBIfam" id="NF008740">
    <property type="entry name" value="PRK11770.1-2"/>
    <property type="match status" value="1"/>
</dbReference>
<keyword evidence="1" id="KW-0472">Membrane</keyword>
<dbReference type="Pfam" id="PF03733">
    <property type="entry name" value="YccF"/>
    <property type="match status" value="2"/>
</dbReference>
<feature type="transmembrane region" description="Helical" evidence="1">
    <location>
        <begin position="81"/>
        <end position="101"/>
    </location>
</feature>
<dbReference type="STRING" id="263852.SAMN02745116_02326"/>
<dbReference type="RefSeq" id="WP_078808226.1">
    <property type="nucleotide sequence ID" value="NZ_FUXI01000034.1"/>
</dbReference>
<dbReference type="Proteomes" id="UP000190328">
    <property type="component" value="Unassembled WGS sequence"/>
</dbReference>
<organism evidence="3 4">
    <name type="scientific">Pilibacter termitis</name>
    <dbReference type="NCBI Taxonomy" id="263852"/>
    <lineage>
        <taxon>Bacteria</taxon>
        <taxon>Bacillati</taxon>
        <taxon>Bacillota</taxon>
        <taxon>Bacilli</taxon>
        <taxon>Lactobacillales</taxon>
        <taxon>Enterococcaceae</taxon>
        <taxon>Pilibacter</taxon>
    </lineage>
</organism>
<keyword evidence="1" id="KW-1133">Transmembrane helix</keyword>
<dbReference type="InterPro" id="IPR005185">
    <property type="entry name" value="YccF"/>
</dbReference>
<dbReference type="InterPro" id="IPR052937">
    <property type="entry name" value="Inner_membrane_protein"/>
</dbReference>
<protein>
    <submittedName>
        <fullName evidence="3">Uncharacterized membrane protein YccF, DUF307 family</fullName>
    </submittedName>
</protein>
<dbReference type="PANTHER" id="PTHR42903:SF1">
    <property type="entry name" value="INNER MEMBRANE PROTEIN YCCF"/>
    <property type="match status" value="1"/>
</dbReference>
<dbReference type="PIRSF" id="PIRSF028777">
    <property type="entry name" value="UCP028777"/>
    <property type="match status" value="1"/>
</dbReference>
<name>A0A1T4QUX2_9ENTE</name>
<evidence type="ECO:0000313" key="4">
    <source>
        <dbReference type="Proteomes" id="UP000190328"/>
    </source>
</evidence>
<proteinExistence type="predicted"/>
<evidence type="ECO:0000256" key="1">
    <source>
        <dbReference type="SAM" id="Phobius"/>
    </source>
</evidence>
<feature type="transmembrane region" description="Helical" evidence="1">
    <location>
        <begin position="56"/>
        <end position="75"/>
    </location>
</feature>
<dbReference type="PANTHER" id="PTHR42903">
    <property type="entry name" value="INNER MEMBRANE PROTEIN YCCF"/>
    <property type="match status" value="1"/>
</dbReference>
<keyword evidence="1" id="KW-0812">Transmembrane</keyword>
<dbReference type="OrthoDB" id="9790567at2"/>
<dbReference type="AlphaFoldDB" id="A0A1T4QUX2"/>
<sequence>MSCIGNIIWMLFGGIASFLSWTIAGIACCITIIGIPIGKQCFKIALFSLAPFGKEIINRGNSVSFLANVIWVLLIGWELCLIHLCSAILLTLTIIGIPFAAQSFKLAMISFAPFGVEIV</sequence>
<evidence type="ECO:0000313" key="3">
    <source>
        <dbReference type="EMBL" id="SKA07495.1"/>
    </source>
</evidence>
<feature type="domain" description="Inner membrane component" evidence="2">
    <location>
        <begin position="66"/>
        <end position="115"/>
    </location>
</feature>
<feature type="transmembrane region" description="Helical" evidence="1">
    <location>
        <begin position="6"/>
        <end position="35"/>
    </location>
</feature>
<reference evidence="4" key="1">
    <citation type="submission" date="2017-02" db="EMBL/GenBank/DDBJ databases">
        <authorList>
            <person name="Varghese N."/>
            <person name="Submissions S."/>
        </authorList>
    </citation>
    <scope>NUCLEOTIDE SEQUENCE [LARGE SCALE GENOMIC DNA]</scope>
    <source>
        <strain evidence="4">ATCC BAA-1030</strain>
    </source>
</reference>
<evidence type="ECO:0000259" key="2">
    <source>
        <dbReference type="Pfam" id="PF03733"/>
    </source>
</evidence>